<dbReference type="EMBL" id="BPQV01000003">
    <property type="protein sequence ID" value="GJE26240.1"/>
    <property type="molecule type" value="Genomic_DNA"/>
</dbReference>
<evidence type="ECO:0000256" key="1">
    <source>
        <dbReference type="SAM" id="MobiDB-lite"/>
    </source>
</evidence>
<proteinExistence type="predicted"/>
<keyword evidence="3" id="KW-1185">Reference proteome</keyword>
<evidence type="ECO:0000313" key="2">
    <source>
        <dbReference type="EMBL" id="GJE26240.1"/>
    </source>
</evidence>
<feature type="compositionally biased region" description="Basic and acidic residues" evidence="1">
    <location>
        <begin position="255"/>
        <end position="268"/>
    </location>
</feature>
<gene>
    <name evidence="2" type="ORF">LKMONMHP_1089</name>
</gene>
<reference evidence="2" key="1">
    <citation type="journal article" date="2021" name="Front. Microbiol.">
        <title>Comprehensive Comparative Genomics and Phenotyping of Methylobacterium Species.</title>
        <authorList>
            <person name="Alessa O."/>
            <person name="Ogura Y."/>
            <person name="Fujitani Y."/>
            <person name="Takami H."/>
            <person name="Hayashi T."/>
            <person name="Sahin N."/>
            <person name="Tani A."/>
        </authorList>
    </citation>
    <scope>NUCLEOTIDE SEQUENCE</scope>
    <source>
        <strain evidence="2">NBRC 15689</strain>
    </source>
</reference>
<name>A0ABQ4T5P6_METOR</name>
<reference evidence="2" key="2">
    <citation type="submission" date="2021-08" db="EMBL/GenBank/DDBJ databases">
        <authorList>
            <person name="Tani A."/>
            <person name="Ola A."/>
            <person name="Ogura Y."/>
            <person name="Katsura K."/>
            <person name="Hayashi T."/>
        </authorList>
    </citation>
    <scope>NUCLEOTIDE SEQUENCE</scope>
    <source>
        <strain evidence="2">NBRC 15689</strain>
    </source>
</reference>
<comment type="caution">
    <text evidence="2">The sequence shown here is derived from an EMBL/GenBank/DDBJ whole genome shotgun (WGS) entry which is preliminary data.</text>
</comment>
<dbReference type="Proteomes" id="UP001055156">
    <property type="component" value="Unassembled WGS sequence"/>
</dbReference>
<sequence>MRPDQALRGPVLPAVHPMWRAGAFGGRIDNWANHDPGFPLAMGEPHPDAVLIINAVKGCDVEKLDLWGFLIPYRIGENFDQVGIMEKARRETVAVLIACATSRTRPDTNDRVAVEPVRSITGQTTVWVREAREYEDAQGQPIVVTHDLPTKPIRKGVYPAGAFTKIRFCPSAATVALDRAKYAAWWAALEHITELLQVMGLQTIELSGPTAPRMPWTEEGETEPAPIELVPSLLPHRDVIPKDQRVAGRRQQPRRHSEVRHIYHRGDPEPAETA</sequence>
<evidence type="ECO:0000313" key="3">
    <source>
        <dbReference type="Proteomes" id="UP001055156"/>
    </source>
</evidence>
<feature type="region of interest" description="Disordered" evidence="1">
    <location>
        <begin position="244"/>
        <end position="274"/>
    </location>
</feature>
<protein>
    <submittedName>
        <fullName evidence="2">Uncharacterized protein</fullName>
    </submittedName>
</protein>
<organism evidence="2 3">
    <name type="scientific">Methylobacterium organophilum</name>
    <dbReference type="NCBI Taxonomy" id="410"/>
    <lineage>
        <taxon>Bacteria</taxon>
        <taxon>Pseudomonadati</taxon>
        <taxon>Pseudomonadota</taxon>
        <taxon>Alphaproteobacteria</taxon>
        <taxon>Hyphomicrobiales</taxon>
        <taxon>Methylobacteriaceae</taxon>
        <taxon>Methylobacterium</taxon>
    </lineage>
</organism>
<accession>A0ABQ4T5P6</accession>